<keyword evidence="4 10" id="KW-0812">Transmembrane</keyword>
<keyword evidence="6 10" id="KW-0472">Membrane</keyword>
<keyword evidence="8" id="KW-0675">Receptor</keyword>
<feature type="transmembrane region" description="Helical" evidence="10">
    <location>
        <begin position="445"/>
        <end position="467"/>
    </location>
</feature>
<dbReference type="PANTHER" id="PTHR11923:SF51">
    <property type="entry name" value="LYSOSOME MEMBRANE PROTEIN 2"/>
    <property type="match status" value="1"/>
</dbReference>
<keyword evidence="3" id="KW-1003">Cell membrane</keyword>
<comment type="subcellular location">
    <subcellularLocation>
        <location evidence="1">Cell membrane</location>
        <topology evidence="1">Multi-pass membrane protein</topology>
    </subcellularLocation>
</comment>
<evidence type="ECO:0000313" key="11">
    <source>
        <dbReference type="EMBL" id="CAL8137071.1"/>
    </source>
</evidence>
<evidence type="ECO:0000256" key="1">
    <source>
        <dbReference type="ARBA" id="ARBA00004651"/>
    </source>
</evidence>
<comment type="similarity">
    <text evidence="2">Belongs to the CD36 family.</text>
</comment>
<dbReference type="Proteomes" id="UP001642540">
    <property type="component" value="Unassembled WGS sequence"/>
</dbReference>
<sequence length="643" mass="73014">MKRYISPVLLFFGVLTFGAAVFVGYYVVPYKIRENVMEQSKIVRGNTRFKAWEVVPIPLFQHLYFFNVTNPQEVTKGGRPILQEIGPYVYQQKRRKYNIVFNEQNDTIFYREKTEIFFRPDLSKGSESDRITFVNLPLVGTANKALNLDQLTRYVISDVLAGYPEEQLYINLEIGELTFKGKYMPFMKDLSELKGEEVMPDNTFGLYYKKNGTDQGRFEMYSGVKYPKKFGEVVSWNGIRELEWWNDQYCNRMNGTDSGVFKPFATKDRILHMFIPALCRSFRFTFESENEVDGIPVIKYSIPPSFFESGKTNPDNLCFCEDPKNCPEDGVFEMTNCGKVGMVLSQPHFYQGSEFYVNQSVGLEPKKDKHEMALYIEPYTGVSAKVNVRFQMNVELKPNRYFRPLKKVQRMVHPLFWVDQSLQIPVESSTTLREKLYGTINTANVLTHVGMIVGSVFIILSLLFFYLCSRDPNTDIEEKKVECVSYQPQRAFSTEKLALAVNGIANGGLRISQSPPKNSHQPEETVHLLQQNGSVPPNIAQENQPSASVETTLHLPSTTPAQDDIDAQINPSVILNDDTNNSTAETVTLPQDPLLRDSIKTPDSGLGPFPSVTDYPSALSLADPISANALNDIIEAMSSYENL</sequence>
<dbReference type="InterPro" id="IPR002159">
    <property type="entry name" value="CD36_fam"/>
</dbReference>
<evidence type="ECO:0000256" key="3">
    <source>
        <dbReference type="ARBA" id="ARBA00022475"/>
    </source>
</evidence>
<evidence type="ECO:0000256" key="9">
    <source>
        <dbReference type="ARBA" id="ARBA00023180"/>
    </source>
</evidence>
<evidence type="ECO:0000256" key="4">
    <source>
        <dbReference type="ARBA" id="ARBA00022692"/>
    </source>
</evidence>
<proteinExistence type="inferred from homology"/>
<dbReference type="PRINTS" id="PR01609">
    <property type="entry name" value="CD36FAMILY"/>
</dbReference>
<dbReference type="EMBL" id="CAXLJM020000114">
    <property type="protein sequence ID" value="CAL8137071.1"/>
    <property type="molecule type" value="Genomic_DNA"/>
</dbReference>
<evidence type="ECO:0000256" key="7">
    <source>
        <dbReference type="ARBA" id="ARBA00023157"/>
    </source>
</evidence>
<protein>
    <recommendedName>
        <fullName evidence="13">Lysosome membrane protein 2</fullName>
    </recommendedName>
</protein>
<evidence type="ECO:0000313" key="12">
    <source>
        <dbReference type="Proteomes" id="UP001642540"/>
    </source>
</evidence>
<keyword evidence="7" id="KW-1015">Disulfide bond</keyword>
<organism evidence="11 12">
    <name type="scientific">Orchesella dallaii</name>
    <dbReference type="NCBI Taxonomy" id="48710"/>
    <lineage>
        <taxon>Eukaryota</taxon>
        <taxon>Metazoa</taxon>
        <taxon>Ecdysozoa</taxon>
        <taxon>Arthropoda</taxon>
        <taxon>Hexapoda</taxon>
        <taxon>Collembola</taxon>
        <taxon>Entomobryomorpha</taxon>
        <taxon>Entomobryoidea</taxon>
        <taxon>Orchesellidae</taxon>
        <taxon>Orchesellinae</taxon>
        <taxon>Orchesella</taxon>
    </lineage>
</organism>
<reference evidence="11 12" key="1">
    <citation type="submission" date="2024-08" db="EMBL/GenBank/DDBJ databases">
        <authorList>
            <person name="Cucini C."/>
            <person name="Frati F."/>
        </authorList>
    </citation>
    <scope>NUCLEOTIDE SEQUENCE [LARGE SCALE GENOMIC DNA]</scope>
</reference>
<evidence type="ECO:0000256" key="5">
    <source>
        <dbReference type="ARBA" id="ARBA00022989"/>
    </source>
</evidence>
<dbReference type="PRINTS" id="PR01610">
    <property type="entry name" value="CD36ANTIGEN"/>
</dbReference>
<accession>A0ABP1RVW1</accession>
<evidence type="ECO:0000256" key="10">
    <source>
        <dbReference type="SAM" id="Phobius"/>
    </source>
</evidence>
<evidence type="ECO:0008006" key="13">
    <source>
        <dbReference type="Google" id="ProtNLM"/>
    </source>
</evidence>
<dbReference type="PANTHER" id="PTHR11923">
    <property type="entry name" value="SCAVENGER RECEPTOR CLASS B TYPE-1 SR-B1"/>
    <property type="match status" value="1"/>
</dbReference>
<evidence type="ECO:0000256" key="2">
    <source>
        <dbReference type="ARBA" id="ARBA00010532"/>
    </source>
</evidence>
<feature type="transmembrane region" description="Helical" evidence="10">
    <location>
        <begin position="7"/>
        <end position="28"/>
    </location>
</feature>
<evidence type="ECO:0000256" key="8">
    <source>
        <dbReference type="ARBA" id="ARBA00023170"/>
    </source>
</evidence>
<dbReference type="Pfam" id="PF01130">
    <property type="entry name" value="CD36"/>
    <property type="match status" value="1"/>
</dbReference>
<name>A0ABP1RVW1_9HEXA</name>
<keyword evidence="5 10" id="KW-1133">Transmembrane helix</keyword>
<gene>
    <name evidence="11" type="ORF">ODALV1_LOCUS26752</name>
</gene>
<evidence type="ECO:0000256" key="6">
    <source>
        <dbReference type="ARBA" id="ARBA00023136"/>
    </source>
</evidence>
<comment type="caution">
    <text evidence="11">The sequence shown here is derived from an EMBL/GenBank/DDBJ whole genome shotgun (WGS) entry which is preliminary data.</text>
</comment>
<dbReference type="InterPro" id="IPR005428">
    <property type="entry name" value="CD36/SCARB1/SNMP1"/>
</dbReference>
<keyword evidence="9" id="KW-0325">Glycoprotein</keyword>
<keyword evidence="12" id="KW-1185">Reference proteome</keyword>